<feature type="domain" description="Semialdehyde dehydrogenase NAD-binding" evidence="9">
    <location>
        <begin position="5"/>
        <end position="143"/>
    </location>
</feature>
<dbReference type="SMART" id="SM00859">
    <property type="entry name" value="Semialdhyde_dh"/>
    <property type="match status" value="1"/>
</dbReference>
<evidence type="ECO:0000256" key="1">
    <source>
        <dbReference type="ARBA" id="ARBA00004862"/>
    </source>
</evidence>
<organism evidence="10 11">
    <name type="scientific">Listeria riparia FSL S10-1204</name>
    <dbReference type="NCBI Taxonomy" id="1265816"/>
    <lineage>
        <taxon>Bacteria</taxon>
        <taxon>Bacillati</taxon>
        <taxon>Bacillota</taxon>
        <taxon>Bacilli</taxon>
        <taxon>Bacillales</taxon>
        <taxon>Listeriaceae</taxon>
        <taxon>Listeria</taxon>
    </lineage>
</organism>
<evidence type="ECO:0000256" key="6">
    <source>
        <dbReference type="ARBA" id="ARBA00023002"/>
    </source>
</evidence>
<dbReference type="GO" id="GO:0003942">
    <property type="term" value="F:N-acetyl-gamma-glutamyl-phosphate reductase activity"/>
    <property type="evidence" value="ECO:0007669"/>
    <property type="project" value="UniProtKB-EC"/>
</dbReference>
<feature type="non-terminal residue" evidence="10">
    <location>
        <position position="1"/>
    </location>
</feature>
<evidence type="ECO:0000256" key="5">
    <source>
        <dbReference type="ARBA" id="ARBA00022857"/>
    </source>
</evidence>
<proteinExistence type="inferred from homology"/>
<keyword evidence="4" id="KW-0028">Amino-acid biosynthesis</keyword>
<evidence type="ECO:0000313" key="10">
    <source>
        <dbReference type="EMBL" id="EUJ44056.1"/>
    </source>
</evidence>
<dbReference type="Proteomes" id="UP000019248">
    <property type="component" value="Unassembled WGS sequence"/>
</dbReference>
<accession>W7D962</accession>
<dbReference type="SUPFAM" id="SSF55347">
    <property type="entry name" value="Glyceraldehyde-3-phosphate dehydrogenase-like, C-terminal domain"/>
    <property type="match status" value="1"/>
</dbReference>
<dbReference type="AlphaFoldDB" id="W7D962"/>
<dbReference type="FunFam" id="3.30.360.10:FF:000014">
    <property type="entry name" value="N-acetyl-gamma-glutamyl-phosphate reductase"/>
    <property type="match status" value="1"/>
</dbReference>
<dbReference type="CDD" id="cd17895">
    <property type="entry name" value="AGPR_1_N"/>
    <property type="match status" value="1"/>
</dbReference>
<dbReference type="PROSITE" id="PS01224">
    <property type="entry name" value="ARGC"/>
    <property type="match status" value="1"/>
</dbReference>
<dbReference type="InterPro" id="IPR000534">
    <property type="entry name" value="Semialdehyde_DH_NAD-bd"/>
</dbReference>
<dbReference type="PANTHER" id="PTHR32338">
    <property type="entry name" value="N-ACETYL-GAMMA-GLUTAMYL-PHOSPHATE REDUCTASE, CHLOROPLASTIC-RELATED-RELATED"/>
    <property type="match status" value="1"/>
</dbReference>
<keyword evidence="5" id="KW-0521">NADP</keyword>
<dbReference type="GO" id="GO:0006526">
    <property type="term" value="P:L-arginine biosynthetic process"/>
    <property type="evidence" value="ECO:0007669"/>
    <property type="project" value="UniProtKB-KW"/>
</dbReference>
<dbReference type="InterPro" id="IPR058924">
    <property type="entry name" value="AGPR_dimerisation_dom"/>
</dbReference>
<evidence type="ECO:0000256" key="2">
    <source>
        <dbReference type="ARBA" id="ARBA00013072"/>
    </source>
</evidence>
<keyword evidence="3" id="KW-0055">Arginine biosynthesis</keyword>
<evidence type="ECO:0000256" key="4">
    <source>
        <dbReference type="ARBA" id="ARBA00022605"/>
    </source>
</evidence>
<dbReference type="EMBL" id="AODL01000016">
    <property type="protein sequence ID" value="EUJ44056.1"/>
    <property type="molecule type" value="Genomic_DNA"/>
</dbReference>
<dbReference type="GO" id="GO:0051287">
    <property type="term" value="F:NAD binding"/>
    <property type="evidence" value="ECO:0007669"/>
    <property type="project" value="InterPro"/>
</dbReference>
<name>W7D962_9LIST</name>
<reference evidence="10 11" key="1">
    <citation type="journal article" date="2014" name="Int. J. Syst. Evol. Microbiol.">
        <title>Listeria floridensis sp. nov., Listeria aquatica sp. nov., Listeria cornellensis sp. nov., Listeria riparia sp. nov. and Listeria grandensis sp. nov., from agricultural and natural environments.</title>
        <authorList>
            <person name="den Bakker H.C."/>
            <person name="Warchocki S."/>
            <person name="Wright E.M."/>
            <person name="Allred A.F."/>
            <person name="Ahlstrom C."/>
            <person name="Manuel C.S."/>
            <person name="Stasiewicz M.J."/>
            <person name="Burrell A."/>
            <person name="Roof S."/>
            <person name="Strawn L."/>
            <person name="Fortes E.D."/>
            <person name="Nightingale K.K."/>
            <person name="Kephart D."/>
            <person name="Wiedmann M."/>
        </authorList>
    </citation>
    <scope>NUCLEOTIDE SEQUENCE [LARGE SCALE GENOMIC DNA]</scope>
    <source>
        <strain evidence="10 11">FSL S10-1204</strain>
    </source>
</reference>
<evidence type="ECO:0000259" key="9">
    <source>
        <dbReference type="SMART" id="SM00859"/>
    </source>
</evidence>
<evidence type="ECO:0000256" key="3">
    <source>
        <dbReference type="ARBA" id="ARBA00022571"/>
    </source>
</evidence>
<gene>
    <name evidence="10" type="primary">argC</name>
    <name evidence="10" type="ORF">PRIP_10764</name>
</gene>
<dbReference type="GO" id="GO:0070401">
    <property type="term" value="F:NADP+ binding"/>
    <property type="evidence" value="ECO:0007669"/>
    <property type="project" value="InterPro"/>
</dbReference>
<evidence type="ECO:0000256" key="8">
    <source>
        <dbReference type="PROSITE-ProRule" id="PRU10010"/>
    </source>
</evidence>
<dbReference type="InterPro" id="IPR050085">
    <property type="entry name" value="AGPR"/>
</dbReference>
<dbReference type="Gene3D" id="3.30.360.10">
    <property type="entry name" value="Dihydrodipicolinate Reductase, domain 2"/>
    <property type="match status" value="1"/>
</dbReference>
<evidence type="ECO:0000313" key="11">
    <source>
        <dbReference type="Proteomes" id="UP000019248"/>
    </source>
</evidence>
<keyword evidence="11" id="KW-1185">Reference proteome</keyword>
<dbReference type="Gene3D" id="3.40.50.720">
    <property type="entry name" value="NAD(P)-binding Rossmann-like Domain"/>
    <property type="match status" value="1"/>
</dbReference>
<dbReference type="PATRIC" id="fig|1265816.5.peg.2127"/>
<dbReference type="EC" id="1.2.1.38" evidence="2"/>
<comment type="catalytic activity">
    <reaction evidence="7">
        <text>N-acetyl-L-glutamate 5-semialdehyde + phosphate + NADP(+) = N-acetyl-L-glutamyl 5-phosphate + NADPH + H(+)</text>
        <dbReference type="Rhea" id="RHEA:21588"/>
        <dbReference type="ChEBI" id="CHEBI:15378"/>
        <dbReference type="ChEBI" id="CHEBI:29123"/>
        <dbReference type="ChEBI" id="CHEBI:43474"/>
        <dbReference type="ChEBI" id="CHEBI:57783"/>
        <dbReference type="ChEBI" id="CHEBI:57936"/>
        <dbReference type="ChEBI" id="CHEBI:58349"/>
        <dbReference type="EC" id="1.2.1.38"/>
    </reaction>
</comment>
<dbReference type="HAMAP" id="MF_00150">
    <property type="entry name" value="ArgC_type1"/>
    <property type="match status" value="1"/>
</dbReference>
<dbReference type="Pfam" id="PF22698">
    <property type="entry name" value="Semialdhyde_dhC_1"/>
    <property type="match status" value="1"/>
</dbReference>
<keyword evidence="6 10" id="KW-0560">Oxidoreductase</keyword>
<dbReference type="InterPro" id="IPR036291">
    <property type="entry name" value="NAD(P)-bd_dom_sf"/>
</dbReference>
<sequence>GKIMKVSIIGATGYGGLELLRLLHQHPHVEIASLHSFSAQTEDISRFYPHLHTVYHQALAEIDAVKIAEESEAVFLATPSGVAKDAAQPFIDAGMKVIDLSGDFRLSKEGYEKWYNKDAAPDAYLKQAEYGLAEWRTGTDATFISNPGCYATATLLGLAPLVMQDLVEADSIIVDAKSGISGAGKTPSENTHFPETNENMMLYRMNKHQHIPEIMRQLQVWNENIDAITFSTSLIPVTRGIFATIYAKSKTGTTTEELLTLYRESYDGKPFVRIQAQDVYPTLKQVTASNFCDIGLCYNERTNMITIVVVIDNLVKGAAGQAIQNLNLMAKFDETAGLDFIPVYP</sequence>
<dbReference type="Pfam" id="PF01118">
    <property type="entry name" value="Semialdhyde_dh"/>
    <property type="match status" value="1"/>
</dbReference>
<dbReference type="PANTHER" id="PTHR32338:SF10">
    <property type="entry name" value="N-ACETYL-GAMMA-GLUTAMYL-PHOSPHATE REDUCTASE, CHLOROPLASTIC-RELATED"/>
    <property type="match status" value="1"/>
</dbReference>
<feature type="active site" evidence="8">
    <location>
        <position position="149"/>
    </location>
</feature>
<evidence type="ECO:0000256" key="7">
    <source>
        <dbReference type="ARBA" id="ARBA00050557"/>
    </source>
</evidence>
<dbReference type="NCBIfam" id="TIGR01850">
    <property type="entry name" value="argC"/>
    <property type="match status" value="1"/>
</dbReference>
<comment type="caution">
    <text evidence="10">The sequence shown here is derived from an EMBL/GenBank/DDBJ whole genome shotgun (WGS) entry which is preliminary data.</text>
</comment>
<dbReference type="InterPro" id="IPR000706">
    <property type="entry name" value="AGPR_type-1"/>
</dbReference>
<comment type="pathway">
    <text evidence="1">Amino-acid biosynthesis; L-arginine biosynthesis; N(2)-acetyl-L-ornithine from L-glutamate: step 3/4.</text>
</comment>
<dbReference type="SUPFAM" id="SSF51735">
    <property type="entry name" value="NAD(P)-binding Rossmann-fold domains"/>
    <property type="match status" value="1"/>
</dbReference>
<protein>
    <recommendedName>
        <fullName evidence="2">N-acetyl-gamma-glutamyl-phosphate reductase</fullName>
        <ecNumber evidence="2">1.2.1.38</ecNumber>
    </recommendedName>
</protein>
<dbReference type="CDD" id="cd23934">
    <property type="entry name" value="AGPR_1_C"/>
    <property type="match status" value="1"/>
</dbReference>
<dbReference type="InterPro" id="IPR023013">
    <property type="entry name" value="AGPR_AS"/>
</dbReference>